<dbReference type="EMBL" id="CAEY01000276">
    <property type="status" value="NOT_ANNOTATED_CDS"/>
    <property type="molecule type" value="Genomic_DNA"/>
</dbReference>
<sequence length="354" mass="40092">MELNQEAIKALDTIDTIRLTRLETIIDQIMSLPPEQQSSMQPKTIERAEKLKKLIKLREIIRTSSPEELQIQKNKLPRSIQHQLYGPDPIKPRKPRSDKLRTKCKTDHSEKIIEPIDATTTPSQIFQEVYINDNGVAELQNVVISSDICIETEPDSQPETEPTPVTEPISLNFNESDAMSNHNEWIFEELRGNQATPSNDTINQLPDKLTYTFQQISTPYMVNKEAYIATSRITSEQGISTQISRNNPEAPMSTPEREVARPLSTTTSIATTTTNASPPLSPRQELKGTENHNEISYQKLQLILKKPVANKHKLFDIQVAKNIKRFKINIASENIFPWQASTTRAFGLIISGQP</sequence>
<reference evidence="2" key="2">
    <citation type="submission" date="2015-06" db="UniProtKB">
        <authorList>
            <consortium name="EnsemblMetazoa"/>
        </authorList>
    </citation>
    <scope>IDENTIFICATION</scope>
</reference>
<organism evidence="2 3">
    <name type="scientific">Tetranychus urticae</name>
    <name type="common">Two-spotted spider mite</name>
    <dbReference type="NCBI Taxonomy" id="32264"/>
    <lineage>
        <taxon>Eukaryota</taxon>
        <taxon>Metazoa</taxon>
        <taxon>Ecdysozoa</taxon>
        <taxon>Arthropoda</taxon>
        <taxon>Chelicerata</taxon>
        <taxon>Arachnida</taxon>
        <taxon>Acari</taxon>
        <taxon>Acariformes</taxon>
        <taxon>Trombidiformes</taxon>
        <taxon>Prostigmata</taxon>
        <taxon>Eleutherengona</taxon>
        <taxon>Raphignathae</taxon>
        <taxon>Tetranychoidea</taxon>
        <taxon>Tetranychidae</taxon>
        <taxon>Tetranychus</taxon>
    </lineage>
</organism>
<protein>
    <submittedName>
        <fullName evidence="2">Uncharacterized protein</fullName>
    </submittedName>
</protein>
<keyword evidence="3" id="KW-1185">Reference proteome</keyword>
<reference evidence="3" key="1">
    <citation type="submission" date="2011-08" db="EMBL/GenBank/DDBJ databases">
        <authorList>
            <person name="Rombauts S."/>
        </authorList>
    </citation>
    <scope>NUCLEOTIDE SEQUENCE</scope>
    <source>
        <strain evidence="3">London</strain>
    </source>
</reference>
<dbReference type="AlphaFoldDB" id="T1KNF6"/>
<dbReference type="HOGENOM" id="CLU_783752_0_0_1"/>
<evidence type="ECO:0000256" key="1">
    <source>
        <dbReference type="SAM" id="MobiDB-lite"/>
    </source>
</evidence>
<dbReference type="Proteomes" id="UP000015104">
    <property type="component" value="Unassembled WGS sequence"/>
</dbReference>
<proteinExistence type="predicted"/>
<evidence type="ECO:0000313" key="3">
    <source>
        <dbReference type="Proteomes" id="UP000015104"/>
    </source>
</evidence>
<dbReference type="EnsemblMetazoa" id="tetur16g00810.1">
    <property type="protein sequence ID" value="tetur16g00810.1"/>
    <property type="gene ID" value="tetur16g00810"/>
</dbReference>
<feature type="region of interest" description="Disordered" evidence="1">
    <location>
        <begin position="243"/>
        <end position="263"/>
    </location>
</feature>
<feature type="region of interest" description="Disordered" evidence="1">
    <location>
        <begin position="82"/>
        <end position="108"/>
    </location>
</feature>
<accession>T1KNF6</accession>
<feature type="compositionally biased region" description="Basic and acidic residues" evidence="1">
    <location>
        <begin position="95"/>
        <end position="108"/>
    </location>
</feature>
<name>T1KNF6_TETUR</name>
<evidence type="ECO:0000313" key="2">
    <source>
        <dbReference type="EnsemblMetazoa" id="tetur16g00810.1"/>
    </source>
</evidence>